<name>A0A284RDP8_ARMOS</name>
<sequence>MAEVEIPRAKVGDREVNTFTVASDSHSEFHEFSDVSGLVAGTIGISVLLDEGAVDSAAGAAAVKKPLSLEDLSTGAGSQLYIQHKVPFIALSPS</sequence>
<proteinExistence type="predicted"/>
<gene>
    <name evidence="1" type="ORF">ARMOST_10200</name>
</gene>
<organism evidence="1 2">
    <name type="scientific">Armillaria ostoyae</name>
    <name type="common">Armillaria root rot fungus</name>
    <dbReference type="NCBI Taxonomy" id="47428"/>
    <lineage>
        <taxon>Eukaryota</taxon>
        <taxon>Fungi</taxon>
        <taxon>Dikarya</taxon>
        <taxon>Basidiomycota</taxon>
        <taxon>Agaricomycotina</taxon>
        <taxon>Agaricomycetes</taxon>
        <taxon>Agaricomycetidae</taxon>
        <taxon>Agaricales</taxon>
        <taxon>Marasmiineae</taxon>
        <taxon>Physalacriaceae</taxon>
        <taxon>Armillaria</taxon>
    </lineage>
</organism>
<evidence type="ECO:0000313" key="2">
    <source>
        <dbReference type="Proteomes" id="UP000219338"/>
    </source>
</evidence>
<keyword evidence="2" id="KW-1185">Reference proteome</keyword>
<accession>A0A284RDP8</accession>
<reference evidence="2" key="1">
    <citation type="journal article" date="2017" name="Nat. Ecol. Evol.">
        <title>Genome expansion and lineage-specific genetic innovations in the forest pathogenic fungi Armillaria.</title>
        <authorList>
            <person name="Sipos G."/>
            <person name="Prasanna A.N."/>
            <person name="Walter M.C."/>
            <person name="O'Connor E."/>
            <person name="Balint B."/>
            <person name="Krizsan K."/>
            <person name="Kiss B."/>
            <person name="Hess J."/>
            <person name="Varga T."/>
            <person name="Slot J."/>
            <person name="Riley R."/>
            <person name="Boka B."/>
            <person name="Rigling D."/>
            <person name="Barry K."/>
            <person name="Lee J."/>
            <person name="Mihaltcheva S."/>
            <person name="LaButti K."/>
            <person name="Lipzen A."/>
            <person name="Waldron R."/>
            <person name="Moloney N.M."/>
            <person name="Sperisen C."/>
            <person name="Kredics L."/>
            <person name="Vagvoelgyi C."/>
            <person name="Patrignani A."/>
            <person name="Fitzpatrick D."/>
            <person name="Nagy I."/>
            <person name="Doyle S."/>
            <person name="Anderson J.B."/>
            <person name="Grigoriev I.V."/>
            <person name="Gueldener U."/>
            <person name="Muensterkoetter M."/>
            <person name="Nagy L.G."/>
        </authorList>
    </citation>
    <scope>NUCLEOTIDE SEQUENCE [LARGE SCALE GENOMIC DNA]</scope>
    <source>
        <strain evidence="2">C18/9</strain>
    </source>
</reference>
<protein>
    <submittedName>
        <fullName evidence="1">Uncharacterized protein</fullName>
    </submittedName>
</protein>
<dbReference type="EMBL" id="FUEG01000007">
    <property type="protein sequence ID" value="SJL06858.1"/>
    <property type="molecule type" value="Genomic_DNA"/>
</dbReference>
<evidence type="ECO:0000313" key="1">
    <source>
        <dbReference type="EMBL" id="SJL06858.1"/>
    </source>
</evidence>
<dbReference type="Proteomes" id="UP000219338">
    <property type="component" value="Unassembled WGS sequence"/>
</dbReference>
<dbReference type="AlphaFoldDB" id="A0A284RDP8"/>